<name>A0AAW1TPM5_9CUCU</name>
<gene>
    <name evidence="1" type="ORF">WA026_007944</name>
</gene>
<dbReference type="Proteomes" id="UP001431783">
    <property type="component" value="Unassembled WGS sequence"/>
</dbReference>
<protein>
    <submittedName>
        <fullName evidence="1">Uncharacterized protein</fullName>
    </submittedName>
</protein>
<accession>A0AAW1TPM5</accession>
<organism evidence="1 2">
    <name type="scientific">Henosepilachna vigintioctopunctata</name>
    <dbReference type="NCBI Taxonomy" id="420089"/>
    <lineage>
        <taxon>Eukaryota</taxon>
        <taxon>Metazoa</taxon>
        <taxon>Ecdysozoa</taxon>
        <taxon>Arthropoda</taxon>
        <taxon>Hexapoda</taxon>
        <taxon>Insecta</taxon>
        <taxon>Pterygota</taxon>
        <taxon>Neoptera</taxon>
        <taxon>Endopterygota</taxon>
        <taxon>Coleoptera</taxon>
        <taxon>Polyphaga</taxon>
        <taxon>Cucujiformia</taxon>
        <taxon>Coccinelloidea</taxon>
        <taxon>Coccinellidae</taxon>
        <taxon>Epilachninae</taxon>
        <taxon>Epilachnini</taxon>
        <taxon>Henosepilachna</taxon>
    </lineage>
</organism>
<comment type="caution">
    <text evidence="1">The sequence shown here is derived from an EMBL/GenBank/DDBJ whole genome shotgun (WGS) entry which is preliminary data.</text>
</comment>
<evidence type="ECO:0000313" key="2">
    <source>
        <dbReference type="Proteomes" id="UP001431783"/>
    </source>
</evidence>
<evidence type="ECO:0000313" key="1">
    <source>
        <dbReference type="EMBL" id="KAK9870378.1"/>
    </source>
</evidence>
<dbReference type="EMBL" id="JARQZJ010000003">
    <property type="protein sequence ID" value="KAK9870378.1"/>
    <property type="molecule type" value="Genomic_DNA"/>
</dbReference>
<dbReference type="AlphaFoldDB" id="A0AAW1TPM5"/>
<sequence length="108" mass="12458">MYIVGQSELPSLNPDGALLSLILHKYATEMGKDGFCGPHRTADDDLLFYISRSPNIWKIVGEWKFVLSPRQSRTNLKQRKNRMRKSMLITTNVDLKEKEQLRVIKLAP</sequence>
<proteinExistence type="predicted"/>
<keyword evidence="2" id="KW-1185">Reference proteome</keyword>
<reference evidence="1 2" key="1">
    <citation type="submission" date="2023-03" db="EMBL/GenBank/DDBJ databases">
        <title>Genome insight into feeding habits of ladybird beetles.</title>
        <authorList>
            <person name="Li H.-S."/>
            <person name="Huang Y.-H."/>
            <person name="Pang H."/>
        </authorList>
    </citation>
    <scope>NUCLEOTIDE SEQUENCE [LARGE SCALE GENOMIC DNA]</scope>
    <source>
        <strain evidence="1">SYSU_2023b</strain>
        <tissue evidence="1">Whole body</tissue>
    </source>
</reference>